<reference evidence="1 2" key="1">
    <citation type="journal article" date="2020" name="Sci. Rep.">
        <title>A novel cyanobacterial geosmin producer, revising GeoA distribution and dispersion patterns in Bacteria.</title>
        <authorList>
            <person name="Churro C."/>
            <person name="Semedo-Aguiar A.P."/>
            <person name="Silva A.D."/>
            <person name="Pereira-Leal J.B."/>
            <person name="Leite R.B."/>
        </authorList>
    </citation>
    <scope>NUCLEOTIDE SEQUENCE [LARGE SCALE GENOMIC DNA]</scope>
    <source>
        <strain evidence="1 2">IPMA8</strain>
    </source>
</reference>
<keyword evidence="2" id="KW-1185">Reference proteome</keyword>
<dbReference type="Proteomes" id="UP000702425">
    <property type="component" value="Unassembled WGS sequence"/>
</dbReference>
<evidence type="ECO:0000313" key="1">
    <source>
        <dbReference type="EMBL" id="NQE38282.1"/>
    </source>
</evidence>
<dbReference type="EMBL" id="SRRZ01000198">
    <property type="protein sequence ID" value="NQE38282.1"/>
    <property type="molecule type" value="Genomic_DNA"/>
</dbReference>
<protein>
    <submittedName>
        <fullName evidence="1">Uncharacterized protein</fullName>
    </submittedName>
</protein>
<gene>
    <name evidence="1" type="ORF">E5S67_06067</name>
</gene>
<accession>A0ABX2D8J8</accession>
<organism evidence="1 2">
    <name type="scientific">Microcoleus asticus IPMA8</name>
    <dbReference type="NCBI Taxonomy" id="2563858"/>
    <lineage>
        <taxon>Bacteria</taxon>
        <taxon>Bacillati</taxon>
        <taxon>Cyanobacteriota</taxon>
        <taxon>Cyanophyceae</taxon>
        <taxon>Oscillatoriophycideae</taxon>
        <taxon>Oscillatoriales</taxon>
        <taxon>Microcoleaceae</taxon>
        <taxon>Microcoleus</taxon>
        <taxon>Microcoleus asticus</taxon>
    </lineage>
</organism>
<proteinExistence type="predicted"/>
<comment type="caution">
    <text evidence="1">The sequence shown here is derived from an EMBL/GenBank/DDBJ whole genome shotgun (WGS) entry which is preliminary data.</text>
</comment>
<sequence>MATTRFCRSNTGLPALTITEIADICNSRSLLLMTFPVATVQSSLVSSEYPIMWVGELRGTEAEDLAKGLISFGMFVTSSKAKSSLSEAALVVQKTPEMLKEPRES</sequence>
<name>A0ABX2D8J8_9CYAN</name>
<evidence type="ECO:0000313" key="2">
    <source>
        <dbReference type="Proteomes" id="UP000702425"/>
    </source>
</evidence>